<dbReference type="EMBL" id="CAUYUJ010009417">
    <property type="protein sequence ID" value="CAK0826736.1"/>
    <property type="molecule type" value="Genomic_DNA"/>
</dbReference>
<protein>
    <recommendedName>
        <fullName evidence="8">Light-harvesting complex protein</fullName>
    </recommendedName>
</protein>
<feature type="compositionally biased region" description="Basic and acidic residues" evidence="5">
    <location>
        <begin position="61"/>
        <end position="70"/>
    </location>
</feature>
<comment type="caution">
    <text evidence="6">The sequence shown here is derived from an EMBL/GenBank/DDBJ whole genome shotgun (WGS) entry which is preliminary data.</text>
</comment>
<feature type="non-terminal residue" evidence="6">
    <location>
        <position position="226"/>
    </location>
</feature>
<accession>A0ABN9S4X4</accession>
<feature type="region of interest" description="Disordered" evidence="5">
    <location>
        <begin position="31"/>
        <end position="70"/>
    </location>
</feature>
<feature type="non-terminal residue" evidence="6">
    <location>
        <position position="1"/>
    </location>
</feature>
<organism evidence="6 7">
    <name type="scientific">Prorocentrum cordatum</name>
    <dbReference type="NCBI Taxonomy" id="2364126"/>
    <lineage>
        <taxon>Eukaryota</taxon>
        <taxon>Sar</taxon>
        <taxon>Alveolata</taxon>
        <taxon>Dinophyceae</taxon>
        <taxon>Prorocentrales</taxon>
        <taxon>Prorocentraceae</taxon>
        <taxon>Prorocentrum</taxon>
    </lineage>
</organism>
<evidence type="ECO:0000256" key="2">
    <source>
        <dbReference type="ARBA" id="ARBA00022528"/>
    </source>
</evidence>
<evidence type="ECO:0000313" key="6">
    <source>
        <dbReference type="EMBL" id="CAK0826736.1"/>
    </source>
</evidence>
<dbReference type="Proteomes" id="UP001189429">
    <property type="component" value="Unassembled WGS sequence"/>
</dbReference>
<dbReference type="Gene3D" id="1.10.3460.10">
    <property type="entry name" value="Chlorophyll a/b binding protein domain"/>
    <property type="match status" value="1"/>
</dbReference>
<keyword evidence="3" id="KW-0602">Photosynthesis</keyword>
<sequence length="226" mass="24568">PGPSSASTCSRRALLAAQLAQDGHEVVLLRGLQGADARQGQRGGGPRRGQPKPAVHAQAPEPRRVRRGGEFDPLGFSDTFDMKWLRESELKHGRVCMLATVGFATQQYATFPGMQPTENALNAVYTETNGLITLIFLAGYIESQTYGGKVTMLDMFEGGENKVPGDFNFGSGFLKGKTDKEVYDMKLKELNNGRLAMLAFGGMVHHNLVVNGPLFPIFPDGWKGPQ</sequence>
<keyword evidence="2" id="KW-0150">Chloroplast</keyword>
<reference evidence="6" key="1">
    <citation type="submission" date="2023-10" db="EMBL/GenBank/DDBJ databases">
        <authorList>
            <person name="Chen Y."/>
            <person name="Shah S."/>
            <person name="Dougan E. K."/>
            <person name="Thang M."/>
            <person name="Chan C."/>
        </authorList>
    </citation>
    <scope>NUCLEOTIDE SEQUENCE [LARGE SCALE GENOMIC DNA]</scope>
</reference>
<keyword evidence="7" id="KW-1185">Reference proteome</keyword>
<comment type="subcellular location">
    <subcellularLocation>
        <location evidence="1">Plastid</location>
        <location evidence="1">Chloroplast</location>
    </subcellularLocation>
</comment>
<evidence type="ECO:0000256" key="3">
    <source>
        <dbReference type="ARBA" id="ARBA00022531"/>
    </source>
</evidence>
<dbReference type="SUPFAM" id="SSF103511">
    <property type="entry name" value="Chlorophyll a-b binding protein"/>
    <property type="match status" value="1"/>
</dbReference>
<proteinExistence type="predicted"/>
<feature type="compositionally biased region" description="Low complexity" evidence="5">
    <location>
        <begin position="31"/>
        <end position="40"/>
    </location>
</feature>
<dbReference type="InterPro" id="IPR022796">
    <property type="entry name" value="Chloroa_b-bind"/>
</dbReference>
<keyword evidence="4" id="KW-0934">Plastid</keyword>
<evidence type="ECO:0000256" key="4">
    <source>
        <dbReference type="ARBA" id="ARBA00022640"/>
    </source>
</evidence>
<dbReference type="Pfam" id="PF00504">
    <property type="entry name" value="Chloroa_b-bind"/>
    <property type="match status" value="1"/>
</dbReference>
<dbReference type="InterPro" id="IPR001344">
    <property type="entry name" value="Chloro_AB-bd_pln"/>
</dbReference>
<name>A0ABN9S4X4_9DINO</name>
<gene>
    <name evidence="6" type="ORF">PCOR1329_LOCUS26455</name>
</gene>
<evidence type="ECO:0000256" key="1">
    <source>
        <dbReference type="ARBA" id="ARBA00004229"/>
    </source>
</evidence>
<evidence type="ECO:0008006" key="8">
    <source>
        <dbReference type="Google" id="ProtNLM"/>
    </source>
</evidence>
<evidence type="ECO:0000256" key="5">
    <source>
        <dbReference type="SAM" id="MobiDB-lite"/>
    </source>
</evidence>
<evidence type="ECO:0000313" key="7">
    <source>
        <dbReference type="Proteomes" id="UP001189429"/>
    </source>
</evidence>
<dbReference type="PANTHER" id="PTHR21649">
    <property type="entry name" value="CHLOROPHYLL A/B BINDING PROTEIN"/>
    <property type="match status" value="1"/>
</dbReference>